<dbReference type="Proteomes" id="UP000679498">
    <property type="component" value="Chromosome"/>
</dbReference>
<keyword evidence="2" id="KW-1185">Reference proteome</keyword>
<proteinExistence type="predicted"/>
<dbReference type="EMBL" id="CP075897">
    <property type="protein sequence ID" value="QWB31702.1"/>
    <property type="molecule type" value="Genomic_DNA"/>
</dbReference>
<evidence type="ECO:0000313" key="1">
    <source>
        <dbReference type="EMBL" id="QWB31702.1"/>
    </source>
</evidence>
<name>A0ABX8GF03_EXIAC</name>
<accession>A0ABX8GF03</accession>
<sequence>MLVERDDWIDVFRELLPRDDWQDLVRLQVSQHSYPVEVKLLDRPLKQNLHIDDFSDWTVRSHMIMTDDSQLERFLEHLVIEQQEMATKAEVTLIIQKQGQGIVRVTNDCVSMYGVAYEELDNAGTEYEKFFDAILPHATFPVEVIFCGRDVLENDDSIHVMTLHDSNWQAVLEEHVLHLLNRKEVTSGLFSKDARPTQQTLEDFMSEFSLLMPYNFIVTRDATDRFGMLDHFCTNGKIAHFGKMNNGKTSFNYR</sequence>
<evidence type="ECO:0000313" key="2">
    <source>
        <dbReference type="Proteomes" id="UP000679498"/>
    </source>
</evidence>
<protein>
    <submittedName>
        <fullName evidence="1">Uncharacterized protein</fullName>
    </submittedName>
</protein>
<organism evidence="1 2">
    <name type="scientific">Exiguobacterium acetylicum</name>
    <name type="common">Brevibacterium acetylicum</name>
    <dbReference type="NCBI Taxonomy" id="41170"/>
    <lineage>
        <taxon>Bacteria</taxon>
        <taxon>Bacillati</taxon>
        <taxon>Bacillota</taxon>
        <taxon>Bacilli</taxon>
        <taxon>Bacillales</taxon>
        <taxon>Bacillales Family XII. Incertae Sedis</taxon>
        <taxon>Exiguobacterium</taxon>
    </lineage>
</organism>
<reference evidence="1 2" key="1">
    <citation type="submission" date="2021-05" db="EMBL/GenBank/DDBJ databases">
        <title>Biocontrol using Exiguobacterium acetylicum SI17 against litchi downy blight caused by Peronophythora litchii.</title>
        <authorList>
            <person name="Zheng L."/>
        </authorList>
    </citation>
    <scope>NUCLEOTIDE SEQUENCE [LARGE SCALE GENOMIC DNA]</scope>
    <source>
        <strain evidence="1 2">SI17</strain>
    </source>
</reference>
<gene>
    <name evidence="1" type="ORF">KKI46_07185</name>
</gene>